<protein>
    <submittedName>
        <fullName evidence="1">Capsid maturation protease</fullName>
    </submittedName>
</protein>
<gene>
    <name evidence="1" type="primary">8</name>
    <name evidence="1" type="ORF">SEA_NYCEIRAE_8</name>
</gene>
<dbReference type="GeneID" id="29078373"/>
<keyword evidence="2" id="KW-1185">Reference proteome</keyword>
<keyword evidence="1" id="KW-0378">Hydrolase</keyword>
<evidence type="ECO:0000313" key="1">
    <source>
        <dbReference type="EMBL" id="AON97371.1"/>
    </source>
</evidence>
<dbReference type="GO" id="GO:0006508">
    <property type="term" value="P:proteolysis"/>
    <property type="evidence" value="ECO:0007669"/>
    <property type="project" value="UniProtKB-KW"/>
</dbReference>
<dbReference type="Proteomes" id="UP000201968">
    <property type="component" value="Segment"/>
</dbReference>
<dbReference type="OrthoDB" id="8373at10239"/>
<name>A0A1C9EHV4_9CAUD</name>
<proteinExistence type="predicted"/>
<sequence>MPVPPEAQRFYADQRRLAARALAAGAEVWGDRPPADFDAWFARNSPDLVDLVTSAQSAVIDRSLEYVPTVLAEQGARITPDVDVDASPLVGVAGDGRPIDSLLYGSVIHARSAIAKNPEHPVVVRDGWAQAGRSALLLRMQTVIADTSRAATGLSAVSRPRVMYTRLLVGSSCSRCAILAGRKYRAATAFLRHPGCDCRHIPVPERSGHGDEVLDPQAFFNSLTRDEQDRKFTKAGAQAIRDGADPAQVVNARRGAGLNFASGKITDAEAAAIRGGRKRAKATLTTTEGTTRRGRAYRANKGGGPPPQRLMPEAIYQAARSRDEAIALLERHGYIQGSPPKPPKPPVPGQSFSDGGEWASWLKFSGNVSAAERAETFAALGRVPAHVRSRLAAEGLRFVVGRTLSDLPDADLVSKWSGRLSGDGRPLETTSFYSASDRAVVVTRDGEHGSVSVEAHEYGHAVDDMFLRSDPVAVVMQDQGAEGLLPPMRAVAQRPRTAVVVRIMDDPYVMWGHERVRKTQAQNYYRNGGYGSAASGRSEWVAEGYAAALQGDRAALLRISGGDEQAADMLMWSFRRLGVLS</sequence>
<dbReference type="RefSeq" id="YP_009277926.1">
    <property type="nucleotide sequence ID" value="NC_031004.1"/>
</dbReference>
<dbReference type="EMBL" id="KX557282">
    <property type="protein sequence ID" value="AON97371.1"/>
    <property type="molecule type" value="Genomic_DNA"/>
</dbReference>
<organism evidence="1 2">
    <name type="scientific">Gordonia phage Nyceirae</name>
    <dbReference type="NCBI Taxonomy" id="1887651"/>
    <lineage>
        <taxon>Viruses</taxon>
        <taxon>Duplodnaviria</taxon>
        <taxon>Heunggongvirae</taxon>
        <taxon>Uroviricota</taxon>
        <taxon>Caudoviricetes</taxon>
        <taxon>Nyceiraevirus</taxon>
        <taxon>Nyceiraevirus nyceirae</taxon>
    </lineage>
</organism>
<dbReference type="GO" id="GO:0008233">
    <property type="term" value="F:peptidase activity"/>
    <property type="evidence" value="ECO:0007669"/>
    <property type="project" value="UniProtKB-KW"/>
</dbReference>
<evidence type="ECO:0000313" key="2">
    <source>
        <dbReference type="Proteomes" id="UP000201968"/>
    </source>
</evidence>
<reference evidence="2" key="1">
    <citation type="submission" date="2016-07" db="EMBL/GenBank/DDBJ databases">
        <authorList>
            <person name="Florea S."/>
            <person name="Webb J.S."/>
            <person name="Jaromczyk J."/>
            <person name="Schardl C.L."/>
        </authorList>
    </citation>
    <scope>NUCLEOTIDE SEQUENCE [LARGE SCALE GENOMIC DNA]</scope>
</reference>
<keyword evidence="1" id="KW-0645">Protease</keyword>
<dbReference type="KEGG" id="vg:29078373"/>
<accession>A0A1C9EHV4</accession>